<dbReference type="HOGENOM" id="CLU_020826_1_2_1"/>
<feature type="domain" description="DUF676" evidence="2">
    <location>
        <begin position="6"/>
        <end position="148"/>
    </location>
</feature>
<gene>
    <name evidence="3" type="ORF">F503_05216</name>
</gene>
<dbReference type="eggNOG" id="ENOG502QQEZ">
    <property type="taxonomic scope" value="Eukaryota"/>
</dbReference>
<evidence type="ECO:0000313" key="3">
    <source>
        <dbReference type="EMBL" id="EPE10121.1"/>
    </source>
</evidence>
<comment type="similarity">
    <text evidence="1">Belongs to the putative lipase ROG1 family.</text>
</comment>
<organism evidence="3 4">
    <name type="scientific">Ophiostoma piceae (strain UAMH 11346)</name>
    <name type="common">Sap stain fungus</name>
    <dbReference type="NCBI Taxonomy" id="1262450"/>
    <lineage>
        <taxon>Eukaryota</taxon>
        <taxon>Fungi</taxon>
        <taxon>Dikarya</taxon>
        <taxon>Ascomycota</taxon>
        <taxon>Pezizomycotina</taxon>
        <taxon>Sordariomycetes</taxon>
        <taxon>Sordariomycetidae</taxon>
        <taxon>Ophiostomatales</taxon>
        <taxon>Ophiostomataceae</taxon>
        <taxon>Ophiostoma</taxon>
    </lineage>
</organism>
<dbReference type="Gene3D" id="3.40.50.1820">
    <property type="entry name" value="alpha/beta hydrolase"/>
    <property type="match status" value="1"/>
</dbReference>
<dbReference type="VEuPathDB" id="FungiDB:F503_05216"/>
<accession>S3CDM9</accession>
<reference evidence="3 4" key="1">
    <citation type="journal article" date="2013" name="BMC Genomics">
        <title>The genome and transcriptome of the pine saprophyte Ophiostoma piceae, and a comparison with the bark beetle-associated pine pathogen Grosmannia clavigera.</title>
        <authorList>
            <person name="Haridas S."/>
            <person name="Wang Y."/>
            <person name="Lim L."/>
            <person name="Massoumi Alamouti S."/>
            <person name="Jackman S."/>
            <person name="Docking R."/>
            <person name="Robertson G."/>
            <person name="Birol I."/>
            <person name="Bohlmann J."/>
            <person name="Breuil C."/>
        </authorList>
    </citation>
    <scope>NUCLEOTIDE SEQUENCE [LARGE SCALE GENOMIC DNA]</scope>
    <source>
        <strain evidence="3 4">UAMH 11346</strain>
    </source>
</reference>
<dbReference type="PANTHER" id="PTHR47842:SF1">
    <property type="entry name" value="DUF676 DOMAIN-CONTAINING PROTEIN"/>
    <property type="match status" value="1"/>
</dbReference>
<dbReference type="STRING" id="1262450.S3CDM9"/>
<keyword evidence="4" id="KW-1185">Reference proteome</keyword>
<dbReference type="SUPFAM" id="SSF53474">
    <property type="entry name" value="alpha/beta-Hydrolases"/>
    <property type="match status" value="1"/>
</dbReference>
<dbReference type="Pfam" id="PF05057">
    <property type="entry name" value="DUF676"/>
    <property type="match status" value="1"/>
</dbReference>
<protein>
    <recommendedName>
        <fullName evidence="2">DUF676 domain-containing protein</fullName>
    </recommendedName>
</protein>
<dbReference type="InterPro" id="IPR007751">
    <property type="entry name" value="DUF676_lipase-like"/>
</dbReference>
<evidence type="ECO:0000256" key="1">
    <source>
        <dbReference type="ARBA" id="ARBA00007920"/>
    </source>
</evidence>
<dbReference type="Proteomes" id="UP000016923">
    <property type="component" value="Unassembled WGS sequence"/>
</dbReference>
<name>S3CDM9_OPHP1</name>
<dbReference type="EMBL" id="KE148146">
    <property type="protein sequence ID" value="EPE10121.1"/>
    <property type="molecule type" value="Genomic_DNA"/>
</dbReference>
<sequence length="408" mass="42147">MRRTLLLCFVHGFKGGDDTFGANSKFSKDLRKSVAQALPNVDVRVAVYPTYDTRGDLAGCVARFVEWLLENVIDLEVAARTPSPTVDPSVHCVLIGHSMGGIVAADALLALAGDQRIGEEEDATELNAMMFPYVHGVLGLDTPYLGIAPGVVAHTAEDQYAAASSAFNQISGLTDALWGTKSGSAAQAASRALPAAEAVSGAAAAAAAAGAAASKGAAGGGSGGGWGWGKIAMYAGAGAIASVAAGTAATVAYRNRDQITERFSWATSHLEFVNCLARGEVLRARITRVAEVNRQLGVGFGNIYTQLGKGAPARTNPTPVGAAGSLLGITSSRRTFCNLPSGQTPSGEWRPAINDVAREETGAHMAMFEASTNPNYNTLLGDARDMVVKWTVDTAWYEGSTGGLAAVP</sequence>
<dbReference type="OMA" id="TAETWAH"/>
<evidence type="ECO:0000313" key="4">
    <source>
        <dbReference type="Proteomes" id="UP000016923"/>
    </source>
</evidence>
<evidence type="ECO:0000259" key="2">
    <source>
        <dbReference type="Pfam" id="PF05057"/>
    </source>
</evidence>
<dbReference type="PANTHER" id="PTHR47842">
    <property type="entry name" value="EXPRESSED PROTEIN"/>
    <property type="match status" value="1"/>
</dbReference>
<dbReference type="AlphaFoldDB" id="S3CDM9"/>
<dbReference type="OrthoDB" id="442243at2759"/>
<dbReference type="InterPro" id="IPR029058">
    <property type="entry name" value="AB_hydrolase_fold"/>
</dbReference>
<proteinExistence type="inferred from homology"/>